<reference evidence="4" key="1">
    <citation type="journal article" date="2014" name="Int. J. Syst. Evol. Microbiol.">
        <title>Complete genome sequence of Corynebacterium casei LMG S-19264T (=DSM 44701T), isolated from a smear-ripened cheese.</title>
        <authorList>
            <consortium name="US DOE Joint Genome Institute (JGI-PGF)"/>
            <person name="Walter F."/>
            <person name="Albersmeier A."/>
            <person name="Kalinowski J."/>
            <person name="Ruckert C."/>
        </authorList>
    </citation>
    <scope>NUCLEOTIDE SEQUENCE</scope>
    <source>
        <strain evidence="4">CGMCC 4.7306</strain>
    </source>
</reference>
<dbReference type="AlphaFoldDB" id="A0A917SEE5"/>
<evidence type="ECO:0000313" key="4">
    <source>
        <dbReference type="EMBL" id="GGL76298.1"/>
    </source>
</evidence>
<evidence type="ECO:0000256" key="1">
    <source>
        <dbReference type="ARBA" id="ARBA00022679"/>
    </source>
</evidence>
<name>A0A917SEE5_9ACTN</name>
<gene>
    <name evidence="4" type="ORF">GCM10011575_38110</name>
</gene>
<feature type="domain" description="N-acetyltransferase" evidence="3">
    <location>
        <begin position="1"/>
        <end position="165"/>
    </location>
</feature>
<dbReference type="PROSITE" id="PS51186">
    <property type="entry name" value="GNAT"/>
    <property type="match status" value="1"/>
</dbReference>
<accession>A0A917SEE5</accession>
<dbReference type="Proteomes" id="UP000613840">
    <property type="component" value="Unassembled WGS sequence"/>
</dbReference>
<dbReference type="Pfam" id="PF00583">
    <property type="entry name" value="Acetyltransf_1"/>
    <property type="match status" value="1"/>
</dbReference>
<protein>
    <recommendedName>
        <fullName evidence="3">N-acetyltransferase domain-containing protein</fullName>
    </recommendedName>
</protein>
<keyword evidence="5" id="KW-1185">Reference proteome</keyword>
<organism evidence="4 5">
    <name type="scientific">Microlunatus endophyticus</name>
    <dbReference type="NCBI Taxonomy" id="1716077"/>
    <lineage>
        <taxon>Bacteria</taxon>
        <taxon>Bacillati</taxon>
        <taxon>Actinomycetota</taxon>
        <taxon>Actinomycetes</taxon>
        <taxon>Propionibacteriales</taxon>
        <taxon>Propionibacteriaceae</taxon>
        <taxon>Microlunatus</taxon>
    </lineage>
</organism>
<sequence>MQIRDCTPSDIPALIDLTIETFRPLFVGSLVDLRPEVTAHDHGRWEDDYRAEVPSLFAPAEDRFITLAEEDGKPLGYVGWNITNQTSGRLEMVAVHPDARRRGVARALCLSVIDRLRDGGVVVVHIGTGGDAFHAPARALYESLGFIPYPTVDYARAIQPDLRLGG</sequence>
<comment type="caution">
    <text evidence="4">The sequence shown here is derived from an EMBL/GenBank/DDBJ whole genome shotgun (WGS) entry which is preliminary data.</text>
</comment>
<dbReference type="InterPro" id="IPR000182">
    <property type="entry name" value="GNAT_dom"/>
</dbReference>
<proteinExistence type="predicted"/>
<dbReference type="GO" id="GO:0016747">
    <property type="term" value="F:acyltransferase activity, transferring groups other than amino-acyl groups"/>
    <property type="evidence" value="ECO:0007669"/>
    <property type="project" value="InterPro"/>
</dbReference>
<dbReference type="Gene3D" id="3.40.630.30">
    <property type="match status" value="1"/>
</dbReference>
<reference evidence="4" key="2">
    <citation type="submission" date="2020-09" db="EMBL/GenBank/DDBJ databases">
        <authorList>
            <person name="Sun Q."/>
            <person name="Zhou Y."/>
        </authorList>
    </citation>
    <scope>NUCLEOTIDE SEQUENCE</scope>
    <source>
        <strain evidence="4">CGMCC 4.7306</strain>
    </source>
</reference>
<keyword evidence="2" id="KW-0012">Acyltransferase</keyword>
<evidence type="ECO:0000313" key="5">
    <source>
        <dbReference type="Proteomes" id="UP000613840"/>
    </source>
</evidence>
<keyword evidence="1" id="KW-0808">Transferase</keyword>
<dbReference type="CDD" id="cd04301">
    <property type="entry name" value="NAT_SF"/>
    <property type="match status" value="1"/>
</dbReference>
<evidence type="ECO:0000259" key="3">
    <source>
        <dbReference type="PROSITE" id="PS51186"/>
    </source>
</evidence>
<dbReference type="SUPFAM" id="SSF55729">
    <property type="entry name" value="Acyl-CoA N-acyltransferases (Nat)"/>
    <property type="match status" value="1"/>
</dbReference>
<dbReference type="RefSeq" id="WP_188896975.1">
    <property type="nucleotide sequence ID" value="NZ_BMMZ01000011.1"/>
</dbReference>
<evidence type="ECO:0000256" key="2">
    <source>
        <dbReference type="ARBA" id="ARBA00023315"/>
    </source>
</evidence>
<dbReference type="InterPro" id="IPR050832">
    <property type="entry name" value="Bact_Acetyltransf"/>
</dbReference>
<dbReference type="EMBL" id="BMMZ01000011">
    <property type="protein sequence ID" value="GGL76298.1"/>
    <property type="molecule type" value="Genomic_DNA"/>
</dbReference>
<dbReference type="PANTHER" id="PTHR43877">
    <property type="entry name" value="AMINOALKYLPHOSPHONATE N-ACETYLTRANSFERASE-RELATED-RELATED"/>
    <property type="match status" value="1"/>
</dbReference>
<dbReference type="InterPro" id="IPR016181">
    <property type="entry name" value="Acyl_CoA_acyltransferase"/>
</dbReference>